<dbReference type="Proteomes" id="UP000250125">
    <property type="component" value="Chromosome"/>
</dbReference>
<dbReference type="EMBL" id="CP015103">
    <property type="protein sequence ID" value="ASJ09699.1"/>
    <property type="molecule type" value="Genomic_DNA"/>
</dbReference>
<evidence type="ECO:0000313" key="2">
    <source>
        <dbReference type="EMBL" id="ASJ09699.1"/>
    </source>
</evidence>
<feature type="domain" description="DUF58" evidence="1">
    <location>
        <begin position="195"/>
        <end position="392"/>
    </location>
</feature>
<dbReference type="InterPro" id="IPR002881">
    <property type="entry name" value="DUF58"/>
</dbReference>
<dbReference type="GeneID" id="33318739"/>
<dbReference type="AlphaFoldDB" id="A0A2Z2MMV2"/>
<dbReference type="PANTHER" id="PTHR34351:SF2">
    <property type="entry name" value="DUF58 DOMAIN-CONTAINING PROTEIN"/>
    <property type="match status" value="1"/>
</dbReference>
<dbReference type="RefSeq" id="WP_232462004.1">
    <property type="nucleotide sequence ID" value="NZ_CP015103.1"/>
</dbReference>
<gene>
    <name evidence="2" type="ORF">A3L11_10820</name>
</gene>
<dbReference type="KEGG" id="tsl:A3L11_10820"/>
<protein>
    <submittedName>
        <fullName evidence="2">ATPase</fullName>
    </submittedName>
</protein>
<accession>A0A2Z2MMV2</accession>
<keyword evidence="3" id="KW-1185">Reference proteome</keyword>
<sequence length="419" mass="45961">MRSLTFLVALTFLPFALALVTGVLGFAYMSLVPAAVLAYGLLADPPSRVTVERSVSSRKLRIGETVEVRVHLRVESGAGIVMVGDVIPPGLALVGGENRRVFFKHVGKPLDVEYGYILRVLKRGRHVLSPVEFIGRDLLDVGRVSYALLGDEVVIESSPDYVPTKRFLSRKLAVKESRPSSHRAKMGSVSTDFKEIREYRPGDPIKFVNWKATARFNEPLINEYEPEGRAKVMVYLDTTETMGVGTVVSGALEAAIGLTLSLLSFLLRNDFRVGLYLVGSRKLVSPRTGVQALSTFSRLLLNAGPSPEQESLKLAVERSRGVLKGSTAITLFVTNITPYNADEVSEAVKSVLRLTRGRAVVVDVNPYPQIDTTLGSLAALHKARLGEELGVRVVHWDPTREGLAKGTKKVLWVMLREAR</sequence>
<evidence type="ECO:0000313" key="3">
    <source>
        <dbReference type="Proteomes" id="UP000250125"/>
    </source>
</evidence>
<dbReference type="Pfam" id="PF01882">
    <property type="entry name" value="DUF58"/>
    <property type="match status" value="1"/>
</dbReference>
<dbReference type="PANTHER" id="PTHR34351">
    <property type="entry name" value="SLR1927 PROTEIN-RELATED"/>
    <property type="match status" value="1"/>
</dbReference>
<reference evidence="2 3" key="1">
    <citation type="submission" date="2016-04" db="EMBL/GenBank/DDBJ databases">
        <title>Complete genome sequence of Thermococcus siculi type strain RG-20.</title>
        <authorList>
            <person name="Oger P.M."/>
        </authorList>
    </citation>
    <scope>NUCLEOTIDE SEQUENCE [LARGE SCALE GENOMIC DNA]</scope>
    <source>
        <strain evidence="2 3">RG-20</strain>
    </source>
</reference>
<name>A0A2Z2MMV2_9EURY</name>
<proteinExistence type="predicted"/>
<evidence type="ECO:0000259" key="1">
    <source>
        <dbReference type="Pfam" id="PF01882"/>
    </source>
</evidence>
<organism evidence="2 3">
    <name type="scientific">Thermococcus siculi</name>
    <dbReference type="NCBI Taxonomy" id="72803"/>
    <lineage>
        <taxon>Archaea</taxon>
        <taxon>Methanobacteriati</taxon>
        <taxon>Methanobacteriota</taxon>
        <taxon>Thermococci</taxon>
        <taxon>Thermococcales</taxon>
        <taxon>Thermococcaceae</taxon>
        <taxon>Thermococcus</taxon>
    </lineage>
</organism>